<evidence type="ECO:0000313" key="6">
    <source>
        <dbReference type="Proteomes" id="UP000037843"/>
    </source>
</evidence>
<dbReference type="KEGG" id="miz:BAB75_11535"/>
<dbReference type="InterPro" id="IPR036271">
    <property type="entry name" value="Tet_transcr_reg_TetR-rel_C_sf"/>
</dbReference>
<gene>
    <name evidence="4" type="ORF">AN908_16550</name>
    <name evidence="5" type="ORF">AN912_16435</name>
</gene>
<dbReference type="EMBL" id="LJFO01000009">
    <property type="protein sequence ID" value="KPG09018.1"/>
    <property type="molecule type" value="Genomic_DNA"/>
</dbReference>
<evidence type="ECO:0000256" key="1">
    <source>
        <dbReference type="ARBA" id="ARBA00023015"/>
    </source>
</evidence>
<keyword evidence="2" id="KW-0804">Transcription</keyword>
<feature type="domain" description="Tetracycline repressor TetR C-terminal" evidence="3">
    <location>
        <begin position="76"/>
        <end position="151"/>
    </location>
</feature>
<organism evidence="4 6">
    <name type="scientific">Mycobacteroides immunogenum</name>
    <dbReference type="NCBI Taxonomy" id="83262"/>
    <lineage>
        <taxon>Bacteria</taxon>
        <taxon>Bacillati</taxon>
        <taxon>Actinomycetota</taxon>
        <taxon>Actinomycetes</taxon>
        <taxon>Mycobacteriales</taxon>
        <taxon>Mycobacteriaceae</taxon>
        <taxon>Mycobacteroides</taxon>
    </lineage>
</organism>
<evidence type="ECO:0000313" key="7">
    <source>
        <dbReference type="Proteomes" id="UP000037962"/>
    </source>
</evidence>
<dbReference type="EMBL" id="LJFS01000020">
    <property type="protein sequence ID" value="KPG32567.1"/>
    <property type="molecule type" value="Genomic_DNA"/>
</dbReference>
<proteinExistence type="predicted"/>
<name>A0A7V8LNC1_9MYCO</name>
<dbReference type="SUPFAM" id="SSF48498">
    <property type="entry name" value="Tetracyclin repressor-like, C-terminal domain"/>
    <property type="match status" value="1"/>
</dbReference>
<sequence>MTKRRHTLGDVVGTALDLLDEGGRDAVALRAVAARMGVHLNTVSFQVKTKARLFELMADAILADLSLEGLPEEPLQRVKEITRRQWAVLLARRDGARVVLGTNVFERNTMNVTEATVSALLEAGFGGRAAARISSCLHYFLLGLVQEEQDTGSVWSPPLGEHTDDYPALARSADAFASDTFTGRLEFAMDAFLSVGK</sequence>
<dbReference type="Proteomes" id="UP000037962">
    <property type="component" value="Unassembled WGS sequence"/>
</dbReference>
<keyword evidence="1" id="KW-0805">Transcription regulation</keyword>
<evidence type="ECO:0000256" key="2">
    <source>
        <dbReference type="ARBA" id="ARBA00023163"/>
    </source>
</evidence>
<dbReference type="InterPro" id="IPR004111">
    <property type="entry name" value="Repressor_TetR_C"/>
</dbReference>
<dbReference type="InterPro" id="IPR009057">
    <property type="entry name" value="Homeodomain-like_sf"/>
</dbReference>
<dbReference type="SUPFAM" id="SSF46689">
    <property type="entry name" value="Homeodomain-like"/>
    <property type="match status" value="1"/>
</dbReference>
<keyword evidence="7" id="KW-1185">Reference proteome</keyword>
<dbReference type="AlphaFoldDB" id="A0A7V8LNC1"/>
<protein>
    <submittedName>
        <fullName evidence="4">Transcriptional regulator</fullName>
    </submittedName>
</protein>
<reference evidence="6 7" key="1">
    <citation type="submission" date="2015-09" db="EMBL/GenBank/DDBJ databases">
        <title>Genome Sequences of Mycobacterium immunogenum Isolates, Recuperated from a Chloraminated Drinking Water Distribution System Simulator Subjected to Episodes of Nitrification.</title>
        <authorList>
            <person name="Gomez-Alvarez V."/>
            <person name="Revetta R.P."/>
        </authorList>
    </citation>
    <scope>NUCLEOTIDE SEQUENCE [LARGE SCALE GENOMIC DNA]</scope>
    <source>
        <strain evidence="4 6">H008</strain>
        <strain evidence="5 7">H076</strain>
    </source>
</reference>
<dbReference type="Gene3D" id="1.10.357.10">
    <property type="entry name" value="Tetracycline Repressor, domain 2"/>
    <property type="match status" value="1"/>
</dbReference>
<dbReference type="Proteomes" id="UP000037843">
    <property type="component" value="Unassembled WGS sequence"/>
</dbReference>
<evidence type="ECO:0000313" key="4">
    <source>
        <dbReference type="EMBL" id="KPG09018.1"/>
    </source>
</evidence>
<dbReference type="Gene3D" id="1.10.10.60">
    <property type="entry name" value="Homeodomain-like"/>
    <property type="match status" value="1"/>
</dbReference>
<dbReference type="GO" id="GO:0045892">
    <property type="term" value="P:negative regulation of DNA-templated transcription"/>
    <property type="evidence" value="ECO:0007669"/>
    <property type="project" value="InterPro"/>
</dbReference>
<accession>A0A7V8LNC1</accession>
<comment type="caution">
    <text evidence="4">The sequence shown here is derived from an EMBL/GenBank/DDBJ whole genome shotgun (WGS) entry which is preliminary data.</text>
</comment>
<dbReference type="Pfam" id="PF02909">
    <property type="entry name" value="TetR_C_1"/>
    <property type="match status" value="1"/>
</dbReference>
<evidence type="ECO:0000259" key="3">
    <source>
        <dbReference type="Pfam" id="PF02909"/>
    </source>
</evidence>
<evidence type="ECO:0000313" key="5">
    <source>
        <dbReference type="EMBL" id="KPG32567.1"/>
    </source>
</evidence>